<accession>A0ABV8HWM3</accession>
<feature type="compositionally biased region" description="Low complexity" evidence="5">
    <location>
        <begin position="717"/>
        <end position="727"/>
    </location>
</feature>
<sequence length="1256" mass="126783">MQIRLTVLGPRSGRAVRGCDVLITAPGGTPLSAVAGALASAAGSAQSGGRSAGSSVVLYAGSQRLAPTAVLGVPPLVDGALVSLHTPAEQYGEGGGHADQGQYGRFGQYGRPPAELPRLHVVGGPDAGGVHLLPGGQARIGRSADADVPLDDPDVSRLHCEIAVGADGAVTVADLGSTNGTTLSGKAVGAQPVPFPPGALLGIGESTLRLAAAHTPEPAPLPSAPDEDGHLRVSLRRAAWPPSEYGGLGNEPGPETGAAYRDPADAPDPREAVTFGRGIPSPAADDPDGRRRATGERARGAHAPGGEADRPRVVDAIGAWAKRRLGGGGRGAGAGPETVDDTEAETLRGRWPDPAAVLLTALGPGRRLWERGPGHPDALNIRLGSADLVSEDGARRLPGVPFTVDLRSPLTAALALSGPRPRLAGLARAVLAQLCALHSPAALEIVLISADRARGSDQRAEEWSWVNWLPHLRPAHGQDCRLLLAFDRDQAESRTAELTRRLESGALGPRWATASAASVAAATAAYEGPYTVLVIDGDPGSVTLRETAARLAASGPASGIHVLSLTETGEHPVITTGLVAHLSGDVATTLHITPAAGSAAPAAAGPAGDPEHPRDADRAPDGDAGDAGEARAWPAGGSSDSRGRTRTGGDAGNAAGGPAGGGGRGADDRGRTRTGGPDARPAERDDGRGGTQAVGRDGDRDHGRSEGYGGTGGGPAASGAAVLASDGRGAGGAGRAGEPGRQQDLGRGPAGPGERSASAGRPQDAELGHPGARHTRAAGPLPVSPPEGIVVDAVSAAWAEHFARALAPLREADEQEMGGRSRHALPVTVRLLDELDLALATPAKIAARWAEAPAGAAAARAVLGAGGGGRVVVDLVAEGPHTVVGGAPGSGKTELLRSLAAGLAAAERPDRLALVLVDGAGQERGEGLLAVADLPHVSTHLVASDPVRMREFAQALSAELKRRAEVLGEQTFGAWHADRLVAATLPHQSGTADRKPTAPDAARWPDAAPQEPARSQPPGPVPVLPRLPRLVVIVDDFDALVAPALGSPGRPTAGSVVRALETVARDGERLGVHLVFATGRPERTAGTDADEAARLRIALRMPDPESATLLVHVEDPAGLDDAVPGRGYLRRPGGAVTAFQAARVSARIPRTATLRPTVVALEWERMGDPPARRQVRELGNGPTDLALLASALERAAESSASGAAAVSSPASADSATPASRAPSSAPPAPPASSGAESAGPAEEGPLSAISRATPLI</sequence>
<evidence type="ECO:0000256" key="3">
    <source>
        <dbReference type="ARBA" id="ARBA00022840"/>
    </source>
</evidence>
<dbReference type="PANTHER" id="PTHR22683:SF1">
    <property type="entry name" value="TYPE VII SECRETION SYSTEM PROTEIN ESSC"/>
    <property type="match status" value="1"/>
</dbReference>
<dbReference type="InterPro" id="IPR002543">
    <property type="entry name" value="FtsK_dom"/>
</dbReference>
<feature type="region of interest" description="Disordered" evidence="5">
    <location>
        <begin position="985"/>
        <end position="1022"/>
    </location>
</feature>
<evidence type="ECO:0000313" key="8">
    <source>
        <dbReference type="EMBL" id="MFC4036348.1"/>
    </source>
</evidence>
<dbReference type="EMBL" id="JBHSBB010000050">
    <property type="protein sequence ID" value="MFC4036348.1"/>
    <property type="molecule type" value="Genomic_DNA"/>
</dbReference>
<organism evidence="8 9">
    <name type="scientific">Streptomyces polygonati</name>
    <dbReference type="NCBI Taxonomy" id="1617087"/>
    <lineage>
        <taxon>Bacteria</taxon>
        <taxon>Bacillati</taxon>
        <taxon>Actinomycetota</taxon>
        <taxon>Actinomycetes</taxon>
        <taxon>Kitasatosporales</taxon>
        <taxon>Streptomycetaceae</taxon>
        <taxon>Streptomyces</taxon>
    </lineage>
</organism>
<dbReference type="InterPro" id="IPR000253">
    <property type="entry name" value="FHA_dom"/>
</dbReference>
<feature type="compositionally biased region" description="Basic and acidic residues" evidence="5">
    <location>
        <begin position="696"/>
        <end position="705"/>
    </location>
</feature>
<feature type="compositionally biased region" description="Low complexity" evidence="5">
    <location>
        <begin position="1231"/>
        <end position="1246"/>
    </location>
</feature>
<feature type="compositionally biased region" description="Low complexity" evidence="5">
    <location>
        <begin position="1202"/>
        <end position="1223"/>
    </location>
</feature>
<feature type="compositionally biased region" description="Low complexity" evidence="5">
    <location>
        <begin position="998"/>
        <end position="1009"/>
    </location>
</feature>
<name>A0ABV8HWM3_9ACTN</name>
<dbReference type="PROSITE" id="PS50901">
    <property type="entry name" value="FTSK"/>
    <property type="match status" value="1"/>
</dbReference>
<gene>
    <name evidence="8" type="ORF">ACFO3J_33620</name>
</gene>
<dbReference type="Proteomes" id="UP001595765">
    <property type="component" value="Unassembled WGS sequence"/>
</dbReference>
<evidence type="ECO:0000256" key="2">
    <source>
        <dbReference type="ARBA" id="ARBA00022741"/>
    </source>
</evidence>
<dbReference type="Gene3D" id="2.60.200.20">
    <property type="match status" value="1"/>
</dbReference>
<dbReference type="SMART" id="SM00382">
    <property type="entry name" value="AAA"/>
    <property type="match status" value="1"/>
</dbReference>
<reference evidence="9" key="1">
    <citation type="journal article" date="2019" name="Int. J. Syst. Evol. Microbiol.">
        <title>The Global Catalogue of Microorganisms (GCM) 10K type strain sequencing project: providing services to taxonomists for standard genome sequencing and annotation.</title>
        <authorList>
            <consortium name="The Broad Institute Genomics Platform"/>
            <consortium name="The Broad Institute Genome Sequencing Center for Infectious Disease"/>
            <person name="Wu L."/>
            <person name="Ma J."/>
        </authorList>
    </citation>
    <scope>NUCLEOTIDE SEQUENCE [LARGE SCALE GENOMIC DNA]</scope>
    <source>
        <strain evidence="9">CGMCC 4.7237</strain>
    </source>
</reference>
<feature type="compositionally biased region" description="Gly residues" evidence="5">
    <location>
        <begin position="706"/>
        <end position="716"/>
    </location>
</feature>
<feature type="compositionally biased region" description="Gly residues" evidence="5">
    <location>
        <begin position="728"/>
        <end position="737"/>
    </location>
</feature>
<feature type="region of interest" description="Disordered" evidence="5">
    <location>
        <begin position="597"/>
        <end position="784"/>
    </location>
</feature>
<proteinExistence type="predicted"/>
<evidence type="ECO:0000256" key="1">
    <source>
        <dbReference type="ARBA" id="ARBA00022553"/>
    </source>
</evidence>
<feature type="compositionally biased region" description="Low complexity" evidence="5">
    <location>
        <begin position="597"/>
        <end position="608"/>
    </location>
</feature>
<dbReference type="CDD" id="cd00060">
    <property type="entry name" value="FHA"/>
    <property type="match status" value="1"/>
</dbReference>
<dbReference type="SMART" id="SM00240">
    <property type="entry name" value="FHA"/>
    <property type="match status" value="1"/>
</dbReference>
<dbReference type="RefSeq" id="WP_386437897.1">
    <property type="nucleotide sequence ID" value="NZ_JBHSBB010000050.1"/>
</dbReference>
<keyword evidence="2 4" id="KW-0547">Nucleotide-binding</keyword>
<feature type="binding site" evidence="4">
    <location>
        <begin position="886"/>
        <end position="893"/>
    </location>
    <ligand>
        <name>ATP</name>
        <dbReference type="ChEBI" id="CHEBI:30616"/>
    </ligand>
</feature>
<dbReference type="CDD" id="cd01983">
    <property type="entry name" value="SIMIBI"/>
    <property type="match status" value="1"/>
</dbReference>
<dbReference type="InterPro" id="IPR050206">
    <property type="entry name" value="FtsK/SpoIIIE/SftA"/>
</dbReference>
<feature type="compositionally biased region" description="Basic and acidic residues" evidence="5">
    <location>
        <begin position="287"/>
        <end position="299"/>
    </location>
</feature>
<dbReference type="SUPFAM" id="SSF49879">
    <property type="entry name" value="SMAD/FHA domain"/>
    <property type="match status" value="1"/>
</dbReference>
<feature type="region of interest" description="Disordered" evidence="5">
    <location>
        <begin position="241"/>
        <end position="312"/>
    </location>
</feature>
<evidence type="ECO:0000313" key="9">
    <source>
        <dbReference type="Proteomes" id="UP001595765"/>
    </source>
</evidence>
<feature type="compositionally biased region" description="Low complexity" evidence="5">
    <location>
        <begin position="630"/>
        <end position="640"/>
    </location>
</feature>
<keyword evidence="9" id="KW-1185">Reference proteome</keyword>
<evidence type="ECO:0000259" key="7">
    <source>
        <dbReference type="PROSITE" id="PS50901"/>
    </source>
</evidence>
<feature type="region of interest" description="Disordered" evidence="5">
    <location>
        <begin position="1202"/>
        <end position="1256"/>
    </location>
</feature>
<dbReference type="InterPro" id="IPR027417">
    <property type="entry name" value="P-loop_NTPase"/>
</dbReference>
<evidence type="ECO:0000259" key="6">
    <source>
        <dbReference type="PROSITE" id="PS50006"/>
    </source>
</evidence>
<evidence type="ECO:0000256" key="5">
    <source>
        <dbReference type="SAM" id="MobiDB-lite"/>
    </source>
</evidence>
<feature type="domain" description="FHA" evidence="6">
    <location>
        <begin position="138"/>
        <end position="188"/>
    </location>
</feature>
<dbReference type="InterPro" id="IPR003593">
    <property type="entry name" value="AAA+_ATPase"/>
</dbReference>
<feature type="compositionally biased region" description="Basic and acidic residues" evidence="5">
    <location>
        <begin position="262"/>
        <end position="271"/>
    </location>
</feature>
<comment type="caution">
    <text evidence="8">The sequence shown here is derived from an EMBL/GenBank/DDBJ whole genome shotgun (WGS) entry which is preliminary data.</text>
</comment>
<dbReference type="Gene3D" id="3.40.50.300">
    <property type="entry name" value="P-loop containing nucleotide triphosphate hydrolases"/>
    <property type="match status" value="2"/>
</dbReference>
<feature type="compositionally biased region" description="Gly residues" evidence="5">
    <location>
        <begin position="649"/>
        <end position="664"/>
    </location>
</feature>
<dbReference type="PROSITE" id="PS50006">
    <property type="entry name" value="FHA_DOMAIN"/>
    <property type="match status" value="1"/>
</dbReference>
<dbReference type="SUPFAM" id="SSF52540">
    <property type="entry name" value="P-loop containing nucleoside triphosphate hydrolases"/>
    <property type="match status" value="1"/>
</dbReference>
<dbReference type="Pfam" id="PF01580">
    <property type="entry name" value="FtsK_SpoIIIE"/>
    <property type="match status" value="1"/>
</dbReference>
<feature type="domain" description="FtsK" evidence="7">
    <location>
        <begin position="868"/>
        <end position="1108"/>
    </location>
</feature>
<protein>
    <submittedName>
        <fullName evidence="8">FtsK/SpoIIIE domain-containing protein</fullName>
    </submittedName>
</protein>
<feature type="compositionally biased region" description="Basic and acidic residues" evidence="5">
    <location>
        <begin position="609"/>
        <end position="621"/>
    </location>
</feature>
<dbReference type="Pfam" id="PF00498">
    <property type="entry name" value="FHA"/>
    <property type="match status" value="1"/>
</dbReference>
<evidence type="ECO:0000256" key="4">
    <source>
        <dbReference type="PROSITE-ProRule" id="PRU00289"/>
    </source>
</evidence>
<dbReference type="InterPro" id="IPR008984">
    <property type="entry name" value="SMAD_FHA_dom_sf"/>
</dbReference>
<keyword evidence="1" id="KW-0597">Phosphoprotein</keyword>
<dbReference type="PANTHER" id="PTHR22683">
    <property type="entry name" value="SPORULATION PROTEIN RELATED"/>
    <property type="match status" value="1"/>
</dbReference>
<keyword evidence="3 4" id="KW-0067">ATP-binding</keyword>